<dbReference type="OrthoDB" id="416786at2759"/>
<evidence type="ECO:0000259" key="4">
    <source>
        <dbReference type="Pfam" id="PF00668"/>
    </source>
</evidence>
<feature type="domain" description="Condensation" evidence="4">
    <location>
        <begin position="2"/>
        <end position="379"/>
    </location>
</feature>
<dbReference type="VEuPathDB" id="FungiDB:ASPFODRAFT_106992"/>
<dbReference type="PANTHER" id="PTHR45398">
    <property type="match status" value="1"/>
</dbReference>
<evidence type="ECO:0000313" key="5">
    <source>
        <dbReference type="EMBL" id="OJZ79483.1"/>
    </source>
</evidence>
<dbReference type="SUPFAM" id="SSF52777">
    <property type="entry name" value="CoA-dependent acyltransferases"/>
    <property type="match status" value="4"/>
</dbReference>
<dbReference type="EMBL" id="KV878322">
    <property type="protein sequence ID" value="OJZ79483.1"/>
    <property type="molecule type" value="Genomic_DNA"/>
</dbReference>
<dbReference type="CDD" id="cd19534">
    <property type="entry name" value="E_NRPS"/>
    <property type="match status" value="1"/>
</dbReference>
<sequence length="850" mass="94727">MLRARFSRADNGQWAQAVSAQVDGSYRYRCCQVASLDDARDILSASQRSLDLQHGPLLAADLIDVNGSQQYLFLVAHHLVIDLVSWRIILGDLEELLQTGKLSGVTPLPFQTWCRLQAEYSRDHLAPTTALPSSIPAAPRDYWGPVWHQNAYGDTISRDFTVSEELTTALFGAANDALQTQPVEIFQAALWHSFVQAFPDRPPPTIFNEGHGREPWDAAIDLSRTVGWFTTMWPTCLQTDGGDVDIVEVVRRTKDARRRTPRNGWAYFASRFLNPAGQTAFETRGPVEIAFNYLGLYQQLEREGSILRPPVRLQDHPSDVAGEIQRFALIDVAAAVERGRLRFSFWYNQRMQHQDAIGRWIANCERSLQDAVQRLTALDATRTLCDFPLLPLTYDGLDRLLTETLPGMGLSCADVEDAYPCSPVQRGILLSQAKDARLYWPRFVWKVVATGGRGAVDMHRLQRAWQQVVDRHAILRTVFADSVGAKDYATQVVRRAATADVEVVDCGENDPVAALKTHPRTAGREGRPPHRLLLCATATGAFCALEISHALIDAHSSRILLQDLRRAYDHRLPAEPGPLYSGYLNYLCGLPEAAAEAYWRSYMEGVQPCHLPTLEAPGAGGQPGKELRSNSLSLGAGERVREFCQRHEVTMSNLFQVAWGLVLQAYTGAETACFGYLNSGRDIPVRGVHDIVGPFINMLVCRVDTRPERSLLSMLQRNHAEYLQSLPHQHYSLAEILHLADTAGRPLFNTSISLQRLAGGEEGQGTSIELEGVGGEDPTEYDVAVTIGVSDEEIRIILHYWSTSLSDERGAGLAATFRHIVRRIIEEPLVTPGRLDMVSQKDHCQLQEWN</sequence>
<dbReference type="Gene3D" id="3.30.559.10">
    <property type="entry name" value="Chloramphenicol acetyltransferase-like domain"/>
    <property type="match status" value="2"/>
</dbReference>
<evidence type="ECO:0000256" key="2">
    <source>
        <dbReference type="ARBA" id="ARBA00022553"/>
    </source>
</evidence>
<protein>
    <recommendedName>
        <fullName evidence="4">Condensation domain-containing protein</fullName>
    </recommendedName>
</protein>
<dbReference type="Pfam" id="PF00668">
    <property type="entry name" value="Condensation"/>
    <property type="match status" value="2"/>
</dbReference>
<reference evidence="6" key="1">
    <citation type="journal article" date="2017" name="Genome Biol.">
        <title>Comparative genomics reveals high biological diversity and specific adaptations in the industrially and medically important fungal genus Aspergillus.</title>
        <authorList>
            <person name="de Vries R.P."/>
            <person name="Riley R."/>
            <person name="Wiebenga A."/>
            <person name="Aguilar-Osorio G."/>
            <person name="Amillis S."/>
            <person name="Uchima C.A."/>
            <person name="Anderluh G."/>
            <person name="Asadollahi M."/>
            <person name="Askin M."/>
            <person name="Barry K."/>
            <person name="Battaglia E."/>
            <person name="Bayram O."/>
            <person name="Benocci T."/>
            <person name="Braus-Stromeyer S.A."/>
            <person name="Caldana C."/>
            <person name="Canovas D."/>
            <person name="Cerqueira G.C."/>
            <person name="Chen F."/>
            <person name="Chen W."/>
            <person name="Choi C."/>
            <person name="Clum A."/>
            <person name="Dos Santos R.A."/>
            <person name="Damasio A.R."/>
            <person name="Diallinas G."/>
            <person name="Emri T."/>
            <person name="Fekete E."/>
            <person name="Flipphi M."/>
            <person name="Freyberg S."/>
            <person name="Gallo A."/>
            <person name="Gournas C."/>
            <person name="Habgood R."/>
            <person name="Hainaut M."/>
            <person name="Harispe M.L."/>
            <person name="Henrissat B."/>
            <person name="Hilden K.S."/>
            <person name="Hope R."/>
            <person name="Hossain A."/>
            <person name="Karabika E."/>
            <person name="Karaffa L."/>
            <person name="Karanyi Z."/>
            <person name="Krasevec N."/>
            <person name="Kuo A."/>
            <person name="Kusch H."/>
            <person name="LaButti K."/>
            <person name="Lagendijk E.L."/>
            <person name="Lapidus A."/>
            <person name="Levasseur A."/>
            <person name="Lindquist E."/>
            <person name="Lipzen A."/>
            <person name="Logrieco A.F."/>
            <person name="MacCabe A."/>
            <person name="Maekelae M.R."/>
            <person name="Malavazi I."/>
            <person name="Melin P."/>
            <person name="Meyer V."/>
            <person name="Mielnichuk N."/>
            <person name="Miskei M."/>
            <person name="Molnar A.P."/>
            <person name="Mule G."/>
            <person name="Ngan C.Y."/>
            <person name="Orejas M."/>
            <person name="Orosz E."/>
            <person name="Ouedraogo J.P."/>
            <person name="Overkamp K.M."/>
            <person name="Park H.-S."/>
            <person name="Perrone G."/>
            <person name="Piumi F."/>
            <person name="Punt P.J."/>
            <person name="Ram A.F."/>
            <person name="Ramon A."/>
            <person name="Rauscher S."/>
            <person name="Record E."/>
            <person name="Riano-Pachon D.M."/>
            <person name="Robert V."/>
            <person name="Roehrig J."/>
            <person name="Ruller R."/>
            <person name="Salamov A."/>
            <person name="Salih N.S."/>
            <person name="Samson R.A."/>
            <person name="Sandor E."/>
            <person name="Sanguinetti M."/>
            <person name="Schuetze T."/>
            <person name="Sepcic K."/>
            <person name="Shelest E."/>
            <person name="Sherlock G."/>
            <person name="Sophianopoulou V."/>
            <person name="Squina F.M."/>
            <person name="Sun H."/>
            <person name="Susca A."/>
            <person name="Todd R.B."/>
            <person name="Tsang A."/>
            <person name="Unkles S.E."/>
            <person name="van de Wiele N."/>
            <person name="van Rossen-Uffink D."/>
            <person name="Oliveira J.V."/>
            <person name="Vesth T.C."/>
            <person name="Visser J."/>
            <person name="Yu J.-H."/>
            <person name="Zhou M."/>
            <person name="Andersen M.R."/>
            <person name="Archer D.B."/>
            <person name="Baker S.E."/>
            <person name="Benoit I."/>
            <person name="Brakhage A.A."/>
            <person name="Braus G.H."/>
            <person name="Fischer R."/>
            <person name="Frisvad J.C."/>
            <person name="Goldman G.H."/>
            <person name="Houbraken J."/>
            <person name="Oakley B."/>
            <person name="Pocsi I."/>
            <person name="Scazzocchio C."/>
            <person name="Seiboth B."/>
            <person name="vanKuyk P.A."/>
            <person name="Wortman J."/>
            <person name="Dyer P.S."/>
            <person name="Grigoriev I.V."/>
        </authorList>
    </citation>
    <scope>NUCLEOTIDE SEQUENCE [LARGE SCALE GENOMIC DNA]</scope>
    <source>
        <strain evidence="6">CBS 106.47</strain>
    </source>
</reference>
<comment type="similarity">
    <text evidence="3">Belongs to the NRP synthetase family.</text>
</comment>
<dbReference type="FunFam" id="3.30.559.30:FF:000005">
    <property type="entry name" value="Nonribosomal peptide synthase Pes1"/>
    <property type="match status" value="1"/>
</dbReference>
<feature type="non-terminal residue" evidence="5">
    <location>
        <position position="850"/>
    </location>
</feature>
<keyword evidence="1" id="KW-0596">Phosphopantetheine</keyword>
<organism evidence="5 6">
    <name type="scientific">Aspergillus luchuensis (strain CBS 106.47)</name>
    <dbReference type="NCBI Taxonomy" id="1137211"/>
    <lineage>
        <taxon>Eukaryota</taxon>
        <taxon>Fungi</taxon>
        <taxon>Dikarya</taxon>
        <taxon>Ascomycota</taxon>
        <taxon>Pezizomycotina</taxon>
        <taxon>Eurotiomycetes</taxon>
        <taxon>Eurotiomycetidae</taxon>
        <taxon>Eurotiales</taxon>
        <taxon>Aspergillaceae</taxon>
        <taxon>Aspergillus</taxon>
        <taxon>Aspergillus subgen. Circumdati</taxon>
    </lineage>
</organism>
<dbReference type="InterPro" id="IPR023213">
    <property type="entry name" value="CAT-like_dom_sf"/>
</dbReference>
<dbReference type="CDD" id="cd19542">
    <property type="entry name" value="CT_NRPS-like"/>
    <property type="match status" value="1"/>
</dbReference>
<evidence type="ECO:0000256" key="1">
    <source>
        <dbReference type="ARBA" id="ARBA00022450"/>
    </source>
</evidence>
<keyword evidence="2" id="KW-0597">Phosphoprotein</keyword>
<dbReference type="PANTHER" id="PTHR45398:SF1">
    <property type="entry name" value="ENZYME, PUTATIVE (JCVI)-RELATED"/>
    <property type="match status" value="1"/>
</dbReference>
<dbReference type="FunFam" id="3.30.559.30:FF:000002">
    <property type="entry name" value="Nonribosomal peptide synthase Pes1"/>
    <property type="match status" value="1"/>
</dbReference>
<dbReference type="InterPro" id="IPR001242">
    <property type="entry name" value="Condensation_dom"/>
</dbReference>
<evidence type="ECO:0000313" key="6">
    <source>
        <dbReference type="Proteomes" id="UP000184063"/>
    </source>
</evidence>
<proteinExistence type="inferred from homology"/>
<evidence type="ECO:0000256" key="3">
    <source>
        <dbReference type="ARBA" id="ARBA00029454"/>
    </source>
</evidence>
<accession>A0A1M3SY98</accession>
<feature type="domain" description="Condensation" evidence="4">
    <location>
        <begin position="416"/>
        <end position="846"/>
    </location>
</feature>
<dbReference type="Gene3D" id="3.30.559.30">
    <property type="entry name" value="Nonribosomal peptide synthetase, condensation domain"/>
    <property type="match status" value="2"/>
</dbReference>
<gene>
    <name evidence="5" type="ORF">ASPFODRAFT_106992</name>
</gene>
<dbReference type="AlphaFoldDB" id="A0A1M3SY98"/>
<dbReference type="GO" id="GO:0003824">
    <property type="term" value="F:catalytic activity"/>
    <property type="evidence" value="ECO:0007669"/>
    <property type="project" value="InterPro"/>
</dbReference>
<dbReference type="Proteomes" id="UP000184063">
    <property type="component" value="Unassembled WGS sequence"/>
</dbReference>
<name>A0A1M3SY98_ASPLC</name>